<dbReference type="PROSITE" id="PS50042">
    <property type="entry name" value="CNMP_BINDING_3"/>
    <property type="match status" value="1"/>
</dbReference>
<dbReference type="InterPro" id="IPR018490">
    <property type="entry name" value="cNMP-bd_dom_sf"/>
</dbReference>
<dbReference type="SMART" id="SM00419">
    <property type="entry name" value="HTH_CRP"/>
    <property type="match status" value="1"/>
</dbReference>
<comment type="caution">
    <text evidence="6">The sequence shown here is derived from an EMBL/GenBank/DDBJ whole genome shotgun (WGS) entry which is preliminary data.</text>
</comment>
<dbReference type="InterPro" id="IPR036388">
    <property type="entry name" value="WH-like_DNA-bd_sf"/>
</dbReference>
<dbReference type="InterPro" id="IPR036390">
    <property type="entry name" value="WH_DNA-bd_sf"/>
</dbReference>
<evidence type="ECO:0000313" key="6">
    <source>
        <dbReference type="EMBL" id="MDB6177125.1"/>
    </source>
</evidence>
<protein>
    <submittedName>
        <fullName evidence="6">Crp/Fnr family transcriptional regulator</fullName>
    </submittedName>
</protein>
<dbReference type="InterPro" id="IPR050397">
    <property type="entry name" value="Env_Response_Regulators"/>
</dbReference>
<dbReference type="Pfam" id="PF00027">
    <property type="entry name" value="cNMP_binding"/>
    <property type="match status" value="1"/>
</dbReference>
<dbReference type="InterPro" id="IPR012318">
    <property type="entry name" value="HTH_CRP"/>
</dbReference>
<dbReference type="SMART" id="SM00100">
    <property type="entry name" value="cNMP"/>
    <property type="match status" value="1"/>
</dbReference>
<keyword evidence="1" id="KW-0805">Transcription regulation</keyword>
<dbReference type="Gene3D" id="2.60.120.10">
    <property type="entry name" value="Jelly Rolls"/>
    <property type="match status" value="1"/>
</dbReference>
<keyword evidence="2" id="KW-0238">DNA-binding</keyword>
<evidence type="ECO:0000259" key="5">
    <source>
        <dbReference type="PROSITE" id="PS51063"/>
    </source>
</evidence>
<keyword evidence="7" id="KW-1185">Reference proteome</keyword>
<dbReference type="PROSITE" id="PS51063">
    <property type="entry name" value="HTH_CRP_2"/>
    <property type="match status" value="1"/>
</dbReference>
<reference evidence="6" key="1">
    <citation type="submission" date="2022-12" db="EMBL/GenBank/DDBJ databases">
        <title>Paracoccus onchidii sp. nov., isolated from a marine invertebrate from the South China Sea.</title>
        <authorList>
            <person name="Xu S."/>
            <person name="Liu Z."/>
            <person name="Xu Y."/>
        </authorList>
    </citation>
    <scope>NUCLEOTIDE SEQUENCE</scope>
    <source>
        <strain evidence="6">Z330</strain>
    </source>
</reference>
<evidence type="ECO:0000256" key="3">
    <source>
        <dbReference type="ARBA" id="ARBA00023163"/>
    </source>
</evidence>
<proteinExistence type="predicted"/>
<accession>A0ABT4ZCW8</accession>
<dbReference type="CDD" id="cd00038">
    <property type="entry name" value="CAP_ED"/>
    <property type="match status" value="1"/>
</dbReference>
<dbReference type="PANTHER" id="PTHR24567:SF26">
    <property type="entry name" value="REGULATORY PROTEIN YEIL"/>
    <property type="match status" value="1"/>
</dbReference>
<dbReference type="Proteomes" id="UP001165641">
    <property type="component" value="Unassembled WGS sequence"/>
</dbReference>
<sequence length="232" mass="25966">MTPSLLTYDLPLLDGLSPRDLTRLDIRSRVLNLTAWETLFQESDRVCDVYFLISGALMAIHWTEDGREIIFTRFQIGDHFGELAAIDGGPRSLAIVAREESQVLVLERSSFLRLIDAVPDIRNRLLLSLSDRIRQLTRRNLQFVTQTVEQRVRSYLVSMAFDRGKLHPGAVLDDMPTHAEIAASIGANREIVSRVLSQMRRSGVIETGRCRIRLLDPGSLADPSVPAATGIS</sequence>
<dbReference type="SUPFAM" id="SSF51206">
    <property type="entry name" value="cAMP-binding domain-like"/>
    <property type="match status" value="1"/>
</dbReference>
<dbReference type="SUPFAM" id="SSF46785">
    <property type="entry name" value="Winged helix' DNA-binding domain"/>
    <property type="match status" value="1"/>
</dbReference>
<dbReference type="Pfam" id="PF13545">
    <property type="entry name" value="HTH_Crp_2"/>
    <property type="match status" value="1"/>
</dbReference>
<feature type="domain" description="Cyclic nucleotide-binding" evidence="4">
    <location>
        <begin position="12"/>
        <end position="132"/>
    </location>
</feature>
<dbReference type="RefSeq" id="WP_271888252.1">
    <property type="nucleotide sequence ID" value="NZ_JAQBIE010000007.1"/>
</dbReference>
<feature type="domain" description="HTH crp-type" evidence="5">
    <location>
        <begin position="146"/>
        <end position="218"/>
    </location>
</feature>
<organism evidence="6 7">
    <name type="scientific">Paracoccus onchidii</name>
    <dbReference type="NCBI Taxonomy" id="3017813"/>
    <lineage>
        <taxon>Bacteria</taxon>
        <taxon>Pseudomonadati</taxon>
        <taxon>Pseudomonadota</taxon>
        <taxon>Alphaproteobacteria</taxon>
        <taxon>Rhodobacterales</taxon>
        <taxon>Paracoccaceae</taxon>
        <taxon>Paracoccus</taxon>
    </lineage>
</organism>
<name>A0ABT4ZCW8_9RHOB</name>
<evidence type="ECO:0000256" key="1">
    <source>
        <dbReference type="ARBA" id="ARBA00023015"/>
    </source>
</evidence>
<evidence type="ECO:0000259" key="4">
    <source>
        <dbReference type="PROSITE" id="PS50042"/>
    </source>
</evidence>
<gene>
    <name evidence="6" type="ORF">PAF17_06345</name>
</gene>
<dbReference type="Gene3D" id="1.10.10.10">
    <property type="entry name" value="Winged helix-like DNA-binding domain superfamily/Winged helix DNA-binding domain"/>
    <property type="match status" value="1"/>
</dbReference>
<dbReference type="InterPro" id="IPR000595">
    <property type="entry name" value="cNMP-bd_dom"/>
</dbReference>
<dbReference type="EMBL" id="JAQBIE010000007">
    <property type="protein sequence ID" value="MDB6177125.1"/>
    <property type="molecule type" value="Genomic_DNA"/>
</dbReference>
<keyword evidence="3" id="KW-0804">Transcription</keyword>
<dbReference type="PANTHER" id="PTHR24567">
    <property type="entry name" value="CRP FAMILY TRANSCRIPTIONAL REGULATORY PROTEIN"/>
    <property type="match status" value="1"/>
</dbReference>
<dbReference type="InterPro" id="IPR014710">
    <property type="entry name" value="RmlC-like_jellyroll"/>
</dbReference>
<evidence type="ECO:0000313" key="7">
    <source>
        <dbReference type="Proteomes" id="UP001165641"/>
    </source>
</evidence>
<evidence type="ECO:0000256" key="2">
    <source>
        <dbReference type="ARBA" id="ARBA00023125"/>
    </source>
</evidence>